<dbReference type="HAMAP" id="MF_01521">
    <property type="entry name" value="MntP_pump"/>
    <property type="match status" value="1"/>
</dbReference>
<comment type="subcellular location">
    <subcellularLocation>
        <location evidence="8">Cell membrane</location>
        <topology evidence="8">Multi-pass membrane protein</topology>
    </subcellularLocation>
</comment>
<sequence>MTVWELFIAAVCLSMDAFAVSVCKGLSIGKTKAKHCLTAGLYFGIFQALMPLAGYLLASTVAARISGCSHYIAFILLALIGANMIREAIKGDEENRDSAMDFRTMLPLAVATSIDAFAVGVSYALINVRIVPAVLFIGATTFVISAAGVSLGSFIGGKLRKTAAIVGGSVLIILGIKILLEGIGVI</sequence>
<gene>
    <name evidence="8" type="primary">mntP</name>
    <name evidence="9" type="ORF">MR241_03505</name>
</gene>
<reference evidence="9 10" key="1">
    <citation type="submission" date="2022-03" db="EMBL/GenBank/DDBJ databases">
        <title>Metagenome-assembled genomes from swine fecal metagenomes.</title>
        <authorList>
            <person name="Holman D.B."/>
            <person name="Kommadath A."/>
        </authorList>
    </citation>
    <scope>NUCLEOTIDE SEQUENCE [LARGE SCALE GENOMIC DNA]</scope>
    <source>
        <strain evidence="9">SUG147</strain>
    </source>
</reference>
<feature type="transmembrane region" description="Helical" evidence="8">
    <location>
        <begin position="6"/>
        <end position="27"/>
    </location>
</feature>
<feature type="transmembrane region" description="Helical" evidence="8">
    <location>
        <begin position="39"/>
        <end position="58"/>
    </location>
</feature>
<keyword evidence="7 8" id="KW-0464">Manganese</keyword>
<evidence type="ECO:0000256" key="2">
    <source>
        <dbReference type="ARBA" id="ARBA00022475"/>
    </source>
</evidence>
<keyword evidence="3 8" id="KW-0812">Transmembrane</keyword>
<evidence type="ECO:0000256" key="7">
    <source>
        <dbReference type="ARBA" id="ARBA00023211"/>
    </source>
</evidence>
<organism evidence="9 10">
    <name type="scientific">Candidatus Colimorpha enterica</name>
    <dbReference type="NCBI Taxonomy" id="3083063"/>
    <lineage>
        <taxon>Bacteria</taxon>
        <taxon>Pseudomonadati</taxon>
        <taxon>Bacteroidota</taxon>
        <taxon>Bacteroidia</taxon>
        <taxon>Bacteroidales</taxon>
        <taxon>Candidatus Colimorpha</taxon>
    </lineage>
</organism>
<dbReference type="GO" id="GO:0005384">
    <property type="term" value="F:manganese ion transmembrane transporter activity"/>
    <property type="evidence" value="ECO:0007669"/>
    <property type="project" value="UniProtKB-UniRule"/>
</dbReference>
<protein>
    <recommendedName>
        <fullName evidence="8">Putative manganese efflux pump MntP</fullName>
    </recommendedName>
</protein>
<dbReference type="InterPro" id="IPR022929">
    <property type="entry name" value="Put_MntP"/>
</dbReference>
<accession>A0AAE3K455</accession>
<keyword evidence="5 8" id="KW-0406">Ion transport</keyword>
<evidence type="ECO:0000256" key="3">
    <source>
        <dbReference type="ARBA" id="ARBA00022692"/>
    </source>
</evidence>
<dbReference type="Proteomes" id="UP001139365">
    <property type="component" value="Unassembled WGS sequence"/>
</dbReference>
<comment type="similarity">
    <text evidence="8">Belongs to the MntP (TC 9.B.29) family.</text>
</comment>
<keyword evidence="4 8" id="KW-1133">Transmembrane helix</keyword>
<proteinExistence type="inferred from homology"/>
<comment type="caution">
    <text evidence="9">The sequence shown here is derived from an EMBL/GenBank/DDBJ whole genome shotgun (WGS) entry which is preliminary data.</text>
</comment>
<dbReference type="Pfam" id="PF02659">
    <property type="entry name" value="Mntp"/>
    <property type="match status" value="1"/>
</dbReference>
<dbReference type="InterPro" id="IPR003810">
    <property type="entry name" value="Mntp/YtaF"/>
</dbReference>
<feature type="transmembrane region" description="Helical" evidence="8">
    <location>
        <begin position="106"/>
        <end position="126"/>
    </location>
</feature>
<evidence type="ECO:0000256" key="1">
    <source>
        <dbReference type="ARBA" id="ARBA00022448"/>
    </source>
</evidence>
<name>A0AAE3K455_9BACT</name>
<evidence type="ECO:0000256" key="6">
    <source>
        <dbReference type="ARBA" id="ARBA00023136"/>
    </source>
</evidence>
<evidence type="ECO:0000256" key="4">
    <source>
        <dbReference type="ARBA" id="ARBA00022989"/>
    </source>
</evidence>
<evidence type="ECO:0000313" key="9">
    <source>
        <dbReference type="EMBL" id="MCI5755343.1"/>
    </source>
</evidence>
<keyword evidence="6 8" id="KW-0472">Membrane</keyword>
<keyword evidence="1 8" id="KW-0813">Transport</keyword>
<dbReference type="PANTHER" id="PTHR35529:SF1">
    <property type="entry name" value="MANGANESE EFFLUX PUMP MNTP-RELATED"/>
    <property type="match status" value="1"/>
</dbReference>
<dbReference type="PANTHER" id="PTHR35529">
    <property type="entry name" value="MANGANESE EFFLUX PUMP MNTP-RELATED"/>
    <property type="match status" value="1"/>
</dbReference>
<feature type="transmembrane region" description="Helical" evidence="8">
    <location>
        <begin position="64"/>
        <end position="85"/>
    </location>
</feature>
<feature type="transmembrane region" description="Helical" evidence="8">
    <location>
        <begin position="132"/>
        <end position="155"/>
    </location>
</feature>
<evidence type="ECO:0000256" key="8">
    <source>
        <dbReference type="HAMAP-Rule" id="MF_01521"/>
    </source>
</evidence>
<comment type="function">
    <text evidence="8">Probably functions as a manganese efflux pump.</text>
</comment>
<feature type="transmembrane region" description="Helical" evidence="8">
    <location>
        <begin position="162"/>
        <end position="180"/>
    </location>
</feature>
<evidence type="ECO:0000313" key="10">
    <source>
        <dbReference type="Proteomes" id="UP001139365"/>
    </source>
</evidence>
<dbReference type="EMBL" id="JALEMU010000057">
    <property type="protein sequence ID" value="MCI5755343.1"/>
    <property type="molecule type" value="Genomic_DNA"/>
</dbReference>
<evidence type="ECO:0000256" key="5">
    <source>
        <dbReference type="ARBA" id="ARBA00023065"/>
    </source>
</evidence>
<dbReference type="AlphaFoldDB" id="A0AAE3K455"/>
<dbReference type="GO" id="GO:0005886">
    <property type="term" value="C:plasma membrane"/>
    <property type="evidence" value="ECO:0007669"/>
    <property type="project" value="UniProtKB-SubCell"/>
</dbReference>
<keyword evidence="2 8" id="KW-1003">Cell membrane</keyword>